<dbReference type="CDD" id="cd24133">
    <property type="entry name" value="ASKHA_NBD_TsaD_bac"/>
    <property type="match status" value="1"/>
</dbReference>
<dbReference type="GO" id="GO:0002949">
    <property type="term" value="P:tRNA threonylcarbamoyladenosine modification"/>
    <property type="evidence" value="ECO:0007669"/>
    <property type="project" value="UniProtKB-UniRule"/>
</dbReference>
<name>A0A4R7YZX3_9FIRM</name>
<dbReference type="FunFam" id="3.30.420.40:FF:000040">
    <property type="entry name" value="tRNA N6-adenosine threonylcarbamoyltransferase"/>
    <property type="match status" value="1"/>
</dbReference>
<reference evidence="10 11" key="1">
    <citation type="submission" date="2019-03" db="EMBL/GenBank/DDBJ databases">
        <title>Subsurface microbial communities from deep shales in Ohio and West Virginia, USA.</title>
        <authorList>
            <person name="Wrighton K."/>
        </authorList>
    </citation>
    <scope>NUCLEOTIDE SEQUENCE [LARGE SCALE GENOMIC DNA]</scope>
    <source>
        <strain evidence="10 11">MSL9.2</strain>
    </source>
</reference>
<dbReference type="PANTHER" id="PTHR11735">
    <property type="entry name" value="TRNA N6-ADENOSINE THREONYLCARBAMOYLTRANSFERASE"/>
    <property type="match status" value="1"/>
</dbReference>
<feature type="binding site" evidence="8">
    <location>
        <position position="134"/>
    </location>
    <ligand>
        <name>Fe cation</name>
        <dbReference type="ChEBI" id="CHEBI:24875"/>
    </ligand>
</feature>
<comment type="function">
    <text evidence="8">Required for the formation of a threonylcarbamoyl group on adenosine at position 37 (t(6)A37) in tRNAs that read codons beginning with adenine. Is involved in the transfer of the threonylcarbamoyl moiety of threonylcarbamoyl-AMP (TC-AMP) to the N6 group of A37, together with TsaE and TsaB. TsaD likely plays a direct catalytic role in this reaction.</text>
</comment>
<keyword evidence="5 8" id="KW-0408">Iron</keyword>
<feature type="binding site" evidence="8">
    <location>
        <position position="207"/>
    </location>
    <ligand>
        <name>substrate</name>
    </ligand>
</feature>
<comment type="catalytic activity">
    <reaction evidence="7 8">
        <text>L-threonylcarbamoyladenylate + adenosine(37) in tRNA = N(6)-L-threonylcarbamoyladenosine(37) in tRNA + AMP + H(+)</text>
        <dbReference type="Rhea" id="RHEA:37059"/>
        <dbReference type="Rhea" id="RHEA-COMP:10162"/>
        <dbReference type="Rhea" id="RHEA-COMP:10163"/>
        <dbReference type="ChEBI" id="CHEBI:15378"/>
        <dbReference type="ChEBI" id="CHEBI:73682"/>
        <dbReference type="ChEBI" id="CHEBI:74411"/>
        <dbReference type="ChEBI" id="CHEBI:74418"/>
        <dbReference type="ChEBI" id="CHEBI:456215"/>
        <dbReference type="EC" id="2.3.1.234"/>
    </reaction>
</comment>
<feature type="binding site" evidence="8">
    <location>
        <position position="203"/>
    </location>
    <ligand>
        <name>substrate</name>
    </ligand>
</feature>
<evidence type="ECO:0000259" key="9">
    <source>
        <dbReference type="Pfam" id="PF00814"/>
    </source>
</evidence>
<dbReference type="GO" id="GO:0005737">
    <property type="term" value="C:cytoplasm"/>
    <property type="evidence" value="ECO:0007669"/>
    <property type="project" value="UniProtKB-SubCell"/>
</dbReference>
<keyword evidence="6 8" id="KW-0012">Acyltransferase</keyword>
<keyword evidence="4 8" id="KW-0479">Metal-binding</keyword>
<evidence type="ECO:0000313" key="10">
    <source>
        <dbReference type="EMBL" id="TDW01899.1"/>
    </source>
</evidence>
<organism evidence="10 11">
    <name type="scientific">Halanaerobium saccharolyticum</name>
    <dbReference type="NCBI Taxonomy" id="43595"/>
    <lineage>
        <taxon>Bacteria</taxon>
        <taxon>Bacillati</taxon>
        <taxon>Bacillota</taxon>
        <taxon>Clostridia</taxon>
        <taxon>Halanaerobiales</taxon>
        <taxon>Halanaerobiaceae</taxon>
        <taxon>Halanaerobium</taxon>
    </lineage>
</organism>
<dbReference type="FunFam" id="3.30.420.40:FF:000012">
    <property type="entry name" value="tRNA N6-adenosine threonylcarbamoyltransferase"/>
    <property type="match status" value="1"/>
</dbReference>
<dbReference type="SUPFAM" id="SSF53067">
    <property type="entry name" value="Actin-like ATPase domain"/>
    <property type="match status" value="1"/>
</dbReference>
<feature type="binding site" evidence="8">
    <location>
        <position position="138"/>
    </location>
    <ligand>
        <name>Fe cation</name>
        <dbReference type="ChEBI" id="CHEBI:24875"/>
    </ligand>
</feature>
<dbReference type="PANTHER" id="PTHR11735:SF6">
    <property type="entry name" value="TRNA N6-ADENOSINE THREONYLCARBAMOYLTRANSFERASE, MITOCHONDRIAL"/>
    <property type="match status" value="1"/>
</dbReference>
<dbReference type="PROSITE" id="PS01016">
    <property type="entry name" value="GLYCOPROTEASE"/>
    <property type="match status" value="1"/>
</dbReference>
<evidence type="ECO:0000256" key="1">
    <source>
        <dbReference type="ARBA" id="ARBA00022490"/>
    </source>
</evidence>
<evidence type="ECO:0000256" key="3">
    <source>
        <dbReference type="ARBA" id="ARBA00022694"/>
    </source>
</evidence>
<feature type="binding site" evidence="8">
    <location>
        <position position="190"/>
    </location>
    <ligand>
        <name>substrate</name>
    </ligand>
</feature>
<dbReference type="EC" id="2.3.1.234" evidence="8"/>
<evidence type="ECO:0000256" key="4">
    <source>
        <dbReference type="ARBA" id="ARBA00022723"/>
    </source>
</evidence>
<dbReference type="InterPro" id="IPR000905">
    <property type="entry name" value="Gcp-like_dom"/>
</dbReference>
<comment type="caution">
    <text evidence="10">The sequence shown here is derived from an EMBL/GenBank/DDBJ whole genome shotgun (WGS) entry which is preliminary data.</text>
</comment>
<dbReference type="AlphaFoldDB" id="A0A4R7YZX3"/>
<proteinExistence type="inferred from homology"/>
<comment type="subcellular location">
    <subcellularLocation>
        <location evidence="8">Cytoplasm</location>
    </subcellularLocation>
</comment>
<keyword evidence="3 8" id="KW-0819">tRNA processing</keyword>
<evidence type="ECO:0000256" key="7">
    <source>
        <dbReference type="ARBA" id="ARBA00048117"/>
    </source>
</evidence>
<evidence type="ECO:0000256" key="8">
    <source>
        <dbReference type="HAMAP-Rule" id="MF_01445"/>
    </source>
</evidence>
<evidence type="ECO:0000313" key="11">
    <source>
        <dbReference type="Proteomes" id="UP000294697"/>
    </source>
</evidence>
<feature type="binding site" evidence="8">
    <location>
        <position position="296"/>
    </location>
    <ligand>
        <name>substrate</name>
    </ligand>
</feature>
<dbReference type="PRINTS" id="PR00789">
    <property type="entry name" value="OSIALOPTASE"/>
</dbReference>
<keyword evidence="2 8" id="KW-0808">Transferase</keyword>
<dbReference type="Gene3D" id="3.30.420.40">
    <property type="match status" value="2"/>
</dbReference>
<gene>
    <name evidence="8" type="primary">tsaD</name>
    <name evidence="10" type="ORF">C8C77_11856</name>
</gene>
<comment type="similarity">
    <text evidence="8">Belongs to the KAE1 / TsaD family.</text>
</comment>
<dbReference type="InterPro" id="IPR043129">
    <property type="entry name" value="ATPase_NBD"/>
</dbReference>
<dbReference type="Proteomes" id="UP000294697">
    <property type="component" value="Unassembled WGS sequence"/>
</dbReference>
<dbReference type="Pfam" id="PF00814">
    <property type="entry name" value="TsaD"/>
    <property type="match status" value="1"/>
</dbReference>
<dbReference type="InterPro" id="IPR022450">
    <property type="entry name" value="TsaD"/>
</dbReference>
<evidence type="ECO:0000256" key="2">
    <source>
        <dbReference type="ARBA" id="ARBA00022679"/>
    </source>
</evidence>
<feature type="binding site" evidence="8">
    <location>
        <position position="324"/>
    </location>
    <ligand>
        <name>Fe cation</name>
        <dbReference type="ChEBI" id="CHEBI:24875"/>
    </ligand>
</feature>
<keyword evidence="1 8" id="KW-0963">Cytoplasm</keyword>
<dbReference type="EMBL" id="SODA01000018">
    <property type="protein sequence ID" value="TDW01899.1"/>
    <property type="molecule type" value="Genomic_DNA"/>
</dbReference>
<dbReference type="HAMAP" id="MF_01445">
    <property type="entry name" value="TsaD"/>
    <property type="match status" value="1"/>
</dbReference>
<dbReference type="GO" id="GO:0005506">
    <property type="term" value="F:iron ion binding"/>
    <property type="evidence" value="ECO:0007669"/>
    <property type="project" value="UniProtKB-UniRule"/>
</dbReference>
<sequence>MAANNMGVEKVNYKNKLKDKDEDIYILALESSCDETAASVNKNGLEILSNVVSSQVDLHKKFGGVVPEIASRKHLELLLPVIDQALAEAGIEFKDLDAVASTYGPGLVGGLLVTLTAAKTVSLALNIPLIGVNHIAGHIYANFIANPEIEKPLICLTISGGHTDLLYFEDLRGYQILGRTIDDAAGEAFDKISRFLGLGYPGGPAIEKAALSGNKTAIYFPRADLGDSYDFSFSGLKTAVMNYVNNEEQRGNEIDQNDLAASFQEAVVDSLASNLIKAVQEYKVESVVISGGVAANQRLREVIAERLKEHNLELYYPPLELCTDNAAMIGAVAYYQYLERDFAPLSLSAEPSLKL</sequence>
<evidence type="ECO:0000256" key="5">
    <source>
        <dbReference type="ARBA" id="ARBA00023004"/>
    </source>
</evidence>
<protein>
    <recommendedName>
        <fullName evidence="8">tRNA N6-adenosine threonylcarbamoyltransferase</fullName>
        <ecNumber evidence="8">2.3.1.234</ecNumber>
    </recommendedName>
    <alternativeName>
        <fullName evidence="8">N6-L-threonylcarbamoyladenine synthase</fullName>
        <shortName evidence="8">t(6)A synthase</shortName>
    </alternativeName>
    <alternativeName>
        <fullName evidence="8">t(6)A37 threonylcarbamoyladenosine biosynthesis protein TsaD</fullName>
    </alternativeName>
    <alternativeName>
        <fullName evidence="8">tRNA threonylcarbamoyladenosine biosynthesis protein TsaD</fullName>
    </alternativeName>
</protein>
<dbReference type="InterPro" id="IPR017860">
    <property type="entry name" value="Peptidase_M22_CS"/>
</dbReference>
<dbReference type="GO" id="GO:0061711">
    <property type="term" value="F:tRNA N(6)-L-threonylcarbamoyladenine synthase activity"/>
    <property type="evidence" value="ECO:0007669"/>
    <property type="project" value="UniProtKB-EC"/>
</dbReference>
<accession>A0A4R7YZX3</accession>
<dbReference type="InterPro" id="IPR017861">
    <property type="entry name" value="KAE1/TsaD"/>
</dbReference>
<evidence type="ECO:0000256" key="6">
    <source>
        <dbReference type="ARBA" id="ARBA00023315"/>
    </source>
</evidence>
<dbReference type="NCBIfam" id="TIGR00329">
    <property type="entry name" value="gcp_kae1"/>
    <property type="match status" value="1"/>
</dbReference>
<feature type="domain" description="Gcp-like" evidence="9">
    <location>
        <begin position="46"/>
        <end position="330"/>
    </location>
</feature>
<comment type="cofactor">
    <cofactor evidence="8">
        <name>Fe(2+)</name>
        <dbReference type="ChEBI" id="CHEBI:29033"/>
    </cofactor>
    <text evidence="8">Binds 1 Fe(2+) ion per subunit.</text>
</comment>
<feature type="binding site" evidence="8">
    <location>
        <begin position="157"/>
        <end position="161"/>
    </location>
    <ligand>
        <name>substrate</name>
    </ligand>
</feature>
<dbReference type="NCBIfam" id="TIGR03723">
    <property type="entry name" value="T6A_TsaD_YgjD"/>
    <property type="match status" value="1"/>
</dbReference>